<feature type="compositionally biased region" description="Basic residues" evidence="1">
    <location>
        <begin position="55"/>
        <end position="71"/>
    </location>
</feature>
<feature type="compositionally biased region" description="Basic and acidic residues" evidence="1">
    <location>
        <begin position="191"/>
        <end position="210"/>
    </location>
</feature>
<proteinExistence type="predicted"/>
<dbReference type="EMBL" id="CDMY01000262">
    <property type="protein sequence ID" value="CEL98087.1"/>
    <property type="molecule type" value="Genomic_DNA"/>
</dbReference>
<feature type="region of interest" description="Disordered" evidence="1">
    <location>
        <begin position="185"/>
        <end position="362"/>
    </location>
</feature>
<dbReference type="VEuPathDB" id="CryptoDB:Vbra_20503"/>
<dbReference type="InParanoid" id="A0A0G4ELU4"/>
<gene>
    <name evidence="2" type="ORF">Vbra_20503</name>
</gene>
<feature type="compositionally biased region" description="Basic and acidic residues" evidence="1">
    <location>
        <begin position="259"/>
        <end position="278"/>
    </location>
</feature>
<evidence type="ECO:0000256" key="1">
    <source>
        <dbReference type="SAM" id="MobiDB-lite"/>
    </source>
</evidence>
<protein>
    <submittedName>
        <fullName evidence="2">Uncharacterized protein</fullName>
    </submittedName>
</protein>
<dbReference type="Proteomes" id="UP000041254">
    <property type="component" value="Unassembled WGS sequence"/>
</dbReference>
<name>A0A0G4ELU4_VITBC</name>
<feature type="compositionally biased region" description="Acidic residues" evidence="1">
    <location>
        <begin position="235"/>
        <end position="245"/>
    </location>
</feature>
<sequence>MPSFAREQQVFVYGAAPALNMPQPFHRHQHPQQHPPCMWPTPPPVPIRPIERHPAHRRCKPPARKPPRPQHTRGAPWRTRVNPFVCPPCLRARQDQYGATAAPIGAHAPPAMPAPPHLMQQHIRQPPPIAASGASAVHAPGWGFVPPAAAMAPHRAPQTAAAPQRHAVAARPNIAAILMATTEVPAASNAREGEGRVEERREREEEREREGEEAEEDRCRTMPAMSHQRQQEEQERAEEDEEEDDRAPPSQLQEEDKDAEGREEDKDVRGEEAVHEPTGEDAEEPAAGRGGLAPSPQQEGEDRERAEDNEEEEGRMEAVAAPPTPQQEDAEDDEGREEEQQHASQPAQPATTPAPVQQPRSSKKIALGEHHFTTTYFFNDRSVSLRATLRGTEVLVKFVAPDRLLRALQVPEALIADEMEKVQRLMGIEDEAQLLHRLEGQLGAPRLLSRGYVDPSEAVAVRLPAPNERWRCDGEGTGWMTLMLSGPFYAIEIMKFRGIDAPNLVEVTLARAAIATLTSQGQAITPTVTVPPCFSLSRGKPLKPVIVTAVQALARTTIHVALLKALTAMHHYHAPKALHELKKEHTEEAGYPPKLEPYSDMLSEAYWDVAELTADWRKKARGVGTNLP</sequence>
<accession>A0A0G4ELU4</accession>
<feature type="compositionally biased region" description="Low complexity" evidence="1">
    <location>
        <begin position="342"/>
        <end position="359"/>
    </location>
</feature>
<evidence type="ECO:0000313" key="3">
    <source>
        <dbReference type="Proteomes" id="UP000041254"/>
    </source>
</evidence>
<reference evidence="2 3" key="1">
    <citation type="submission" date="2014-11" db="EMBL/GenBank/DDBJ databases">
        <authorList>
            <person name="Zhu J."/>
            <person name="Qi W."/>
            <person name="Song R."/>
        </authorList>
    </citation>
    <scope>NUCLEOTIDE SEQUENCE [LARGE SCALE GENOMIC DNA]</scope>
</reference>
<keyword evidence="3" id="KW-1185">Reference proteome</keyword>
<feature type="compositionally biased region" description="Acidic residues" evidence="1">
    <location>
        <begin position="328"/>
        <end position="337"/>
    </location>
</feature>
<dbReference type="STRING" id="1169540.A0A0G4ELU4"/>
<dbReference type="AlphaFoldDB" id="A0A0G4ELU4"/>
<feature type="region of interest" description="Disordered" evidence="1">
    <location>
        <begin position="55"/>
        <end position="79"/>
    </location>
</feature>
<evidence type="ECO:0000313" key="2">
    <source>
        <dbReference type="EMBL" id="CEL98087.1"/>
    </source>
</evidence>
<organism evidence="2 3">
    <name type="scientific">Vitrella brassicaformis (strain CCMP3155)</name>
    <dbReference type="NCBI Taxonomy" id="1169540"/>
    <lineage>
        <taxon>Eukaryota</taxon>
        <taxon>Sar</taxon>
        <taxon>Alveolata</taxon>
        <taxon>Colpodellida</taxon>
        <taxon>Vitrellaceae</taxon>
        <taxon>Vitrella</taxon>
    </lineage>
</organism>